<dbReference type="AlphaFoldDB" id="A0A8H5GKC7"/>
<organism evidence="3 4">
    <name type="scientific">Tetrapyrgos nigripes</name>
    <dbReference type="NCBI Taxonomy" id="182062"/>
    <lineage>
        <taxon>Eukaryota</taxon>
        <taxon>Fungi</taxon>
        <taxon>Dikarya</taxon>
        <taxon>Basidiomycota</taxon>
        <taxon>Agaricomycotina</taxon>
        <taxon>Agaricomycetes</taxon>
        <taxon>Agaricomycetidae</taxon>
        <taxon>Agaricales</taxon>
        <taxon>Marasmiineae</taxon>
        <taxon>Marasmiaceae</taxon>
        <taxon>Tetrapyrgos</taxon>
    </lineage>
</organism>
<dbReference type="SUPFAM" id="SSF53098">
    <property type="entry name" value="Ribonuclease H-like"/>
    <property type="match status" value="1"/>
</dbReference>
<sequence>MLTVEENKKTGACQENNDLWGVPVLKVYLMTMNIGHGDCYFVHRVIHPGQVLLVRAHSIYSLEDREDREDNLMSLPPPPLSHHNAAWPPNVVQAEYALRDIYRVSSQVLSLPTVDPRHVEFHLRAITSDAVPILLALDDSCPSKKLWRWVSKCADEFAGICLRLMELGDVQTRGRPRKVIDPSYLHKAMALKHRVSVSELARALKVSRQTLTSYLKKHGIDYKFSNISNKQLDELVKDFQEKKPSSGIRYLTGFLRRSHVLRARRVRKTQRVPYLVSHPNALWHIDGHHKLILWGIVIHGVVDGYSQKVPGIQASDNNRASTVLKMFTRAVKKYGWPSHGFRCGSFIWGSSTHNTRIERLWVEVGTQFVRAWRAFFFRLESLHYLDRKNPHHLWLLHLLFLNSIDSDCREFQKDWNAHPISRVGHDRSPNDLYLLGRLQHGYYKDGCTGIHPDNITENYGVHGTPIHRQAHQTGPGHDPEEENDDDDDSTDTESWYGIQDDGSDTDAESWYGIDSSDANENETEHNFLPAIVAEDGDHTIYETVDAPKNVNPFSDETYRVFLDAFTKLTGGKSL</sequence>
<dbReference type="InterPro" id="IPR012337">
    <property type="entry name" value="RNaseH-like_sf"/>
</dbReference>
<protein>
    <recommendedName>
        <fullName evidence="2">Integrase core domain-containing protein</fullName>
    </recommendedName>
</protein>
<gene>
    <name evidence="3" type="ORF">D9758_008964</name>
</gene>
<feature type="domain" description="Integrase core" evidence="2">
    <location>
        <begin position="274"/>
        <end position="339"/>
    </location>
</feature>
<dbReference type="OrthoDB" id="2686689at2759"/>
<keyword evidence="4" id="KW-1185">Reference proteome</keyword>
<accession>A0A8H5GKC7</accession>
<evidence type="ECO:0000313" key="3">
    <source>
        <dbReference type="EMBL" id="KAF5366542.1"/>
    </source>
</evidence>
<name>A0A8H5GKC7_9AGAR</name>
<reference evidence="3 4" key="1">
    <citation type="journal article" date="2020" name="ISME J.">
        <title>Uncovering the hidden diversity of litter-decomposition mechanisms in mushroom-forming fungi.</title>
        <authorList>
            <person name="Floudas D."/>
            <person name="Bentzer J."/>
            <person name="Ahren D."/>
            <person name="Johansson T."/>
            <person name="Persson P."/>
            <person name="Tunlid A."/>
        </authorList>
    </citation>
    <scope>NUCLEOTIDE SEQUENCE [LARGE SCALE GENOMIC DNA]</scope>
    <source>
        <strain evidence="3 4">CBS 291.85</strain>
    </source>
</reference>
<evidence type="ECO:0000313" key="4">
    <source>
        <dbReference type="Proteomes" id="UP000559256"/>
    </source>
</evidence>
<dbReference type="PANTHER" id="PTHR46791:SF5">
    <property type="entry name" value="CLR5 DOMAIN-CONTAINING PROTEIN-RELATED"/>
    <property type="match status" value="1"/>
</dbReference>
<dbReference type="Pfam" id="PF24764">
    <property type="entry name" value="rva_4"/>
    <property type="match status" value="1"/>
</dbReference>
<dbReference type="PANTHER" id="PTHR46791">
    <property type="entry name" value="EXPRESSED PROTEIN"/>
    <property type="match status" value="1"/>
</dbReference>
<dbReference type="InterPro" id="IPR058913">
    <property type="entry name" value="Integrase_dom_put"/>
</dbReference>
<proteinExistence type="predicted"/>
<evidence type="ECO:0000259" key="2">
    <source>
        <dbReference type="Pfam" id="PF24764"/>
    </source>
</evidence>
<dbReference type="Proteomes" id="UP000559256">
    <property type="component" value="Unassembled WGS sequence"/>
</dbReference>
<feature type="compositionally biased region" description="Acidic residues" evidence="1">
    <location>
        <begin position="479"/>
        <end position="491"/>
    </location>
</feature>
<evidence type="ECO:0000256" key="1">
    <source>
        <dbReference type="SAM" id="MobiDB-lite"/>
    </source>
</evidence>
<feature type="region of interest" description="Disordered" evidence="1">
    <location>
        <begin position="459"/>
        <end position="521"/>
    </location>
</feature>
<dbReference type="EMBL" id="JAACJM010000022">
    <property type="protein sequence ID" value="KAF5366542.1"/>
    <property type="molecule type" value="Genomic_DNA"/>
</dbReference>
<comment type="caution">
    <text evidence="3">The sequence shown here is derived from an EMBL/GenBank/DDBJ whole genome shotgun (WGS) entry which is preliminary data.</text>
</comment>